<gene>
    <name evidence="4" type="ORF">FYJ57_11280</name>
</gene>
<proteinExistence type="predicted"/>
<dbReference type="GO" id="GO:0005975">
    <property type="term" value="P:carbohydrate metabolic process"/>
    <property type="evidence" value="ECO:0007669"/>
    <property type="project" value="InterPro"/>
</dbReference>
<evidence type="ECO:0000259" key="2">
    <source>
        <dbReference type="Pfam" id="PF21307"/>
    </source>
</evidence>
<dbReference type="Pfam" id="PF21307">
    <property type="entry name" value="Glyco_hydro_95_C"/>
    <property type="match status" value="1"/>
</dbReference>
<name>A0A7X2P4G4_9FIRM</name>
<evidence type="ECO:0000313" key="5">
    <source>
        <dbReference type="Proteomes" id="UP000440513"/>
    </source>
</evidence>
<organism evidence="4 5">
    <name type="scientific">Oliverpabstia intestinalis</name>
    <dbReference type="NCBI Taxonomy" id="2606633"/>
    <lineage>
        <taxon>Bacteria</taxon>
        <taxon>Bacillati</taxon>
        <taxon>Bacillota</taxon>
        <taxon>Clostridia</taxon>
        <taxon>Lachnospirales</taxon>
        <taxon>Lachnospiraceae</taxon>
        <taxon>Oliverpabstia</taxon>
    </lineage>
</organism>
<feature type="domain" description="Glycosyl hydrolase family 95 catalytic" evidence="3">
    <location>
        <begin position="300"/>
        <end position="708"/>
    </location>
</feature>
<comment type="caution">
    <text evidence="4">The sequence shown here is derived from an EMBL/GenBank/DDBJ whole genome shotgun (WGS) entry which is preliminary data.</text>
</comment>
<dbReference type="Gene3D" id="1.50.10.10">
    <property type="match status" value="1"/>
</dbReference>
<evidence type="ECO:0000259" key="3">
    <source>
        <dbReference type="Pfam" id="PF22124"/>
    </source>
</evidence>
<reference evidence="4 5" key="1">
    <citation type="submission" date="2019-08" db="EMBL/GenBank/DDBJ databases">
        <title>In-depth cultivation of the pig gut microbiome towards novel bacterial diversity and tailored functional studies.</title>
        <authorList>
            <person name="Wylensek D."/>
            <person name="Hitch T.C.A."/>
            <person name="Clavel T."/>
        </authorList>
    </citation>
    <scope>NUCLEOTIDE SEQUENCE [LARGE SCALE GENOMIC DNA]</scope>
    <source>
        <strain evidence="4 5">BSM-380-WT-5A</strain>
    </source>
</reference>
<evidence type="ECO:0000259" key="1">
    <source>
        <dbReference type="Pfam" id="PF14498"/>
    </source>
</evidence>
<dbReference type="EMBL" id="VUMS01000021">
    <property type="protein sequence ID" value="MST67286.1"/>
    <property type="molecule type" value="Genomic_DNA"/>
</dbReference>
<dbReference type="InterPro" id="IPR049053">
    <property type="entry name" value="AFCA-like_C"/>
</dbReference>
<dbReference type="GO" id="GO:0004560">
    <property type="term" value="F:alpha-L-fucosidase activity"/>
    <property type="evidence" value="ECO:0007669"/>
    <property type="project" value="InterPro"/>
</dbReference>
<accession>A0A7X2P4G4</accession>
<protein>
    <submittedName>
        <fullName evidence="4">Glycoside hydrolase family 95 protein</fullName>
    </submittedName>
</protein>
<dbReference type="Pfam" id="PF14498">
    <property type="entry name" value="Glyco_hyd_65N_2"/>
    <property type="match status" value="1"/>
</dbReference>
<dbReference type="AlphaFoldDB" id="A0A7X2P4G4"/>
<keyword evidence="4" id="KW-0378">Hydrolase</keyword>
<feature type="domain" description="Glycosyl hydrolase family 95 N-terminal" evidence="1">
    <location>
        <begin position="24"/>
        <end position="271"/>
    </location>
</feature>
<sequence length="787" mass="89081">MKKVAGNRKNKKLKNGEWSMKMIFEAPATVWQEAFPLGNGRIGALMFGDGEAETLCLNEDTLWSGYPGDPRTGMGYEDIKKAEVYAKEGSYLQATQVLNQAQEMAEDVEMYEPFGTVRIRFEGEREIADYHRELDLETATARVTYRNHGQSYEHRCFCSAPSQVLVYQIRAEEAFTIVVTADDGFLTGNSWDGKIWKMQGQMPGKSKIPVGAKEGDGSEFIFSENPQEKGMPYEGWCMFETENGEIVPTEMGVRCVNVREITMRILIRSGFAGVSRHPYTQGNDPAKLLLQDREQTGISVEELWKEHVGEYQKYFQRVKLTLGDDSRDGMDLSKRLEQYKKDGEDPGLEQLLFDYGRYLLISCSRPGTQAANLQGVWNCDRIPAWKSDYTVNINTEMNYWMTGPCNLHELAEPLVRMNRELLENARETAQKYFHCEGAACFHNVDLWRKTSPAAGLANWAFWPFGGAWMCRNLYEEYLFTLDREYLQEIFPVLEEHARFCSNMLQKTDKGLAVVPATSPENCFLDQGEAVPVALYTENTLAIIRNLFRDYLEGCEVLKKEGVLSGTIREQLPAIVPTQLGGDGRILEWNEEFPEAEVEHRHLSHLYEFHPGRGITKETPELLEGVRKSLLVRGDEGTGWSLAWKILMWARMEDGAHAAKQVAQMLQVRDPFAEMSVQGGGVYPNLFCAHPPFQIDGNLGFTAGIAEMLLQSHGGELVILPAVSPKWKRGSVQGLIARGAITVDIAWEGAHVSCWLTSKTEQKVRVRVKEQESRMVFLKAGERVRLDS</sequence>
<dbReference type="InterPro" id="IPR012341">
    <property type="entry name" value="6hp_glycosidase-like_sf"/>
</dbReference>
<dbReference type="PANTHER" id="PTHR31084:SF0">
    <property type="entry name" value="ALPHA-L-FUCOSIDASE 2"/>
    <property type="match status" value="1"/>
</dbReference>
<dbReference type="InterPro" id="IPR008928">
    <property type="entry name" value="6-hairpin_glycosidase_sf"/>
</dbReference>
<dbReference type="InterPro" id="IPR027414">
    <property type="entry name" value="GH95_N_dom"/>
</dbReference>
<dbReference type="PANTHER" id="PTHR31084">
    <property type="entry name" value="ALPHA-L-FUCOSIDASE 2"/>
    <property type="match status" value="1"/>
</dbReference>
<dbReference type="InterPro" id="IPR054363">
    <property type="entry name" value="GH95_cat"/>
</dbReference>
<keyword evidence="5" id="KW-1185">Reference proteome</keyword>
<dbReference type="Pfam" id="PF22124">
    <property type="entry name" value="Glyco_hydro_95_cat"/>
    <property type="match status" value="1"/>
</dbReference>
<evidence type="ECO:0000313" key="4">
    <source>
        <dbReference type="EMBL" id="MST67286.1"/>
    </source>
</evidence>
<dbReference type="Proteomes" id="UP000440513">
    <property type="component" value="Unassembled WGS sequence"/>
</dbReference>
<dbReference type="InterPro" id="IPR016518">
    <property type="entry name" value="Alpha-L-fucosidase"/>
</dbReference>
<feature type="domain" description="Alpha fucosidase A-like C-terminal" evidence="2">
    <location>
        <begin position="710"/>
        <end position="778"/>
    </location>
</feature>
<dbReference type="SUPFAM" id="SSF48208">
    <property type="entry name" value="Six-hairpin glycosidases"/>
    <property type="match status" value="1"/>
</dbReference>
<dbReference type="PIRSF" id="PIRSF007663">
    <property type="entry name" value="UCP007663"/>
    <property type="match status" value="1"/>
</dbReference>